<dbReference type="InterPro" id="IPR000150">
    <property type="entry name" value="Cof"/>
</dbReference>
<dbReference type="Gene3D" id="3.30.1240.10">
    <property type="match status" value="1"/>
</dbReference>
<dbReference type="CDD" id="cd07516">
    <property type="entry name" value="HAD_Pase"/>
    <property type="match status" value="1"/>
</dbReference>
<proteinExistence type="predicted"/>
<dbReference type="InterPro" id="IPR023214">
    <property type="entry name" value="HAD_sf"/>
</dbReference>
<dbReference type="STRING" id="29341.RSJ17_15340"/>
<dbReference type="NCBIfam" id="TIGR01484">
    <property type="entry name" value="HAD-SF-IIB"/>
    <property type="match status" value="1"/>
</dbReference>
<dbReference type="Proteomes" id="UP000031366">
    <property type="component" value="Unassembled WGS sequence"/>
</dbReference>
<dbReference type="Pfam" id="PF08282">
    <property type="entry name" value="Hydrolase_3"/>
    <property type="match status" value="1"/>
</dbReference>
<dbReference type="PANTHER" id="PTHR10000:SF8">
    <property type="entry name" value="HAD SUPERFAMILY HYDROLASE-LIKE, TYPE 3"/>
    <property type="match status" value="1"/>
</dbReference>
<dbReference type="Gene3D" id="3.40.50.1000">
    <property type="entry name" value="HAD superfamily/HAD-like"/>
    <property type="match status" value="1"/>
</dbReference>
<dbReference type="SFLD" id="SFLDG01144">
    <property type="entry name" value="C2.B.4:_PGP_Like"/>
    <property type="match status" value="1"/>
</dbReference>
<dbReference type="PANTHER" id="PTHR10000">
    <property type="entry name" value="PHOSPHOSERINE PHOSPHATASE"/>
    <property type="match status" value="1"/>
</dbReference>
<dbReference type="OrthoDB" id="9781413at2"/>
<gene>
    <name evidence="1" type="ORF">U732_2038</name>
</gene>
<dbReference type="InterPro" id="IPR006379">
    <property type="entry name" value="HAD-SF_hydro_IIB"/>
</dbReference>
<keyword evidence="1" id="KW-0378">Hydrolase</keyword>
<dbReference type="PROSITE" id="PS01228">
    <property type="entry name" value="COF_1"/>
    <property type="match status" value="1"/>
</dbReference>
<dbReference type="SFLD" id="SFLDS00003">
    <property type="entry name" value="Haloacid_Dehalogenase"/>
    <property type="match status" value="1"/>
</dbReference>
<dbReference type="AlphaFoldDB" id="A0A0C1QYH4"/>
<dbReference type="GO" id="GO:0016791">
    <property type="term" value="F:phosphatase activity"/>
    <property type="evidence" value="ECO:0007669"/>
    <property type="project" value="TreeGrafter"/>
</dbReference>
<protein>
    <submittedName>
        <fullName evidence="1">HAD hydrolase, IIB family protein</fullName>
    </submittedName>
</protein>
<dbReference type="InterPro" id="IPR036412">
    <property type="entry name" value="HAD-like_sf"/>
</dbReference>
<name>A0A0C1QYH4_9CLOT</name>
<evidence type="ECO:0000313" key="1">
    <source>
        <dbReference type="EMBL" id="KIE46082.1"/>
    </source>
</evidence>
<comment type="caution">
    <text evidence="1">The sequence shown here is derived from an EMBL/GenBank/DDBJ whole genome shotgun (WGS) entry which is preliminary data.</text>
</comment>
<dbReference type="SFLD" id="SFLDG01140">
    <property type="entry name" value="C2.B:_Phosphomannomutase_and_P"/>
    <property type="match status" value="1"/>
</dbReference>
<dbReference type="NCBIfam" id="TIGR00099">
    <property type="entry name" value="Cof-subfamily"/>
    <property type="match status" value="1"/>
</dbReference>
<evidence type="ECO:0000313" key="2">
    <source>
        <dbReference type="Proteomes" id="UP000031366"/>
    </source>
</evidence>
<accession>A0A0C1QYH4</accession>
<dbReference type="SUPFAM" id="SSF56784">
    <property type="entry name" value="HAD-like"/>
    <property type="match status" value="1"/>
</dbReference>
<dbReference type="GO" id="GO:0005829">
    <property type="term" value="C:cytosol"/>
    <property type="evidence" value="ECO:0007669"/>
    <property type="project" value="TreeGrafter"/>
</dbReference>
<dbReference type="PROSITE" id="PS01229">
    <property type="entry name" value="COF_2"/>
    <property type="match status" value="1"/>
</dbReference>
<organism evidence="1 2">
    <name type="scientific">Clostridium argentinense CDC 2741</name>
    <dbReference type="NCBI Taxonomy" id="1418104"/>
    <lineage>
        <taxon>Bacteria</taxon>
        <taxon>Bacillati</taxon>
        <taxon>Bacillota</taxon>
        <taxon>Clostridia</taxon>
        <taxon>Eubacteriales</taxon>
        <taxon>Clostridiaceae</taxon>
        <taxon>Clostridium</taxon>
    </lineage>
</organism>
<reference evidence="1 2" key="1">
    <citation type="journal article" date="2015" name="Infect. Genet. Evol.">
        <title>Genomic sequences of six botulinum neurotoxin-producing strains representing three clostridial species illustrate the mobility and diversity of botulinum neurotoxin genes.</title>
        <authorList>
            <person name="Smith T.J."/>
            <person name="Hill K.K."/>
            <person name="Xie G."/>
            <person name="Foley B.T."/>
            <person name="Williamson C.H."/>
            <person name="Foster J.T."/>
            <person name="Johnson S.L."/>
            <person name="Chertkov O."/>
            <person name="Teshima H."/>
            <person name="Gibbons H.S."/>
            <person name="Johnsky L.A."/>
            <person name="Karavis M.A."/>
            <person name="Smith L.A."/>
        </authorList>
    </citation>
    <scope>NUCLEOTIDE SEQUENCE [LARGE SCALE GENOMIC DNA]</scope>
    <source>
        <strain evidence="1 2">CDC 2741</strain>
    </source>
</reference>
<dbReference type="RefSeq" id="WP_039634035.1">
    <property type="nucleotide sequence ID" value="NZ_AYSO01000017.1"/>
</dbReference>
<keyword evidence="2" id="KW-1185">Reference proteome</keyword>
<dbReference type="EMBL" id="AYSO01000017">
    <property type="protein sequence ID" value="KIE46082.1"/>
    <property type="molecule type" value="Genomic_DNA"/>
</dbReference>
<sequence length="277" mass="31519">MKYKLICTDMDGTLLNSVKEISKENLDAIKKAHDKGVKIAICTGRIFTSAKYYGELIGVKAPIIASNGAYIREKDREEVIYKCILEKKDCFELLEIFKKHDLVPHFYTADSIYAGETSYALRFYSKSNKTLPNGFQIKIKEVEDWNKIFNVNELDILKAVAFDDDIEKIKRAKQEIKSLGKYEVVSSLVNNFEVMNKNVSKGRAVEMLANYYNLSKDEIITIGDNENDLSMIEYAGLGVAMKNGEEIVKNKAKYITSTNDEDGVKEVIEKFILNENI</sequence>
<dbReference type="GO" id="GO:0000287">
    <property type="term" value="F:magnesium ion binding"/>
    <property type="evidence" value="ECO:0007669"/>
    <property type="project" value="TreeGrafter"/>
</dbReference>